<proteinExistence type="predicted"/>
<dbReference type="RefSeq" id="WP_187529357.1">
    <property type="nucleotide sequence ID" value="NZ_CP060724.1"/>
</dbReference>
<accession>A0A7G9T600</accession>
<evidence type="ECO:0000313" key="1">
    <source>
        <dbReference type="EMBL" id="QNN75525.1"/>
    </source>
</evidence>
<dbReference type="Proteomes" id="UP000515800">
    <property type="component" value="Chromosome"/>
</dbReference>
<dbReference type="EMBL" id="CP060724">
    <property type="protein sequence ID" value="QNN75525.1"/>
    <property type="molecule type" value="Genomic_DNA"/>
</dbReference>
<reference evidence="1 2" key="1">
    <citation type="submission" date="2020-08" db="EMBL/GenBank/DDBJ databases">
        <title>Genome sequence of Weissella diestrammenae KACC 16890T.</title>
        <authorList>
            <person name="Hyun D.-W."/>
            <person name="Bae J.-W."/>
        </authorList>
    </citation>
    <scope>NUCLEOTIDE SEQUENCE [LARGE SCALE GENOMIC DNA]</scope>
    <source>
        <strain evidence="1 2">KACC 16890</strain>
    </source>
</reference>
<gene>
    <name evidence="1" type="ORF">H9L19_01080</name>
</gene>
<keyword evidence="2" id="KW-1185">Reference proteome</keyword>
<sequence>MKSLTEHLFEIKSLTNPFVIDGQIFITVSQADSENNSYRHDLARVIDNQLETVVTDITDVQVTNEHIFYLKANQIYQYFEHSEDKQLTRQSEIITQILPLPDDEHILYVAQITASQPGLNVDQKRPQIHQVSQLTYKADGKGFIFSQPQFELRSVDVTSNDRLLKQFEQEIQIADARSEQKILLMLVDYDKDGLGQKKQLVDFDYRTDLTRIISDKTMVMVDEAIYNPRVQQFCSLQKTPLFQTDACHNYSYIRC</sequence>
<organism evidence="1 2">
    <name type="scientific">Weissella diestrammenae</name>
    <dbReference type="NCBI Taxonomy" id="1162633"/>
    <lineage>
        <taxon>Bacteria</taxon>
        <taxon>Bacillati</taxon>
        <taxon>Bacillota</taxon>
        <taxon>Bacilli</taxon>
        <taxon>Lactobacillales</taxon>
        <taxon>Lactobacillaceae</taxon>
        <taxon>Weissella</taxon>
    </lineage>
</organism>
<evidence type="ECO:0000313" key="2">
    <source>
        <dbReference type="Proteomes" id="UP000515800"/>
    </source>
</evidence>
<dbReference type="KEGG" id="wdi:H9L19_01080"/>
<dbReference type="AlphaFoldDB" id="A0A7G9T600"/>
<name>A0A7G9T600_9LACO</name>
<protein>
    <submittedName>
        <fullName evidence="1">Uncharacterized protein</fullName>
    </submittedName>
</protein>